<comment type="caution">
    <text evidence="1">The sequence shown here is derived from an EMBL/GenBank/DDBJ whole genome shotgun (WGS) entry which is preliminary data.</text>
</comment>
<organism evidence="1 2">
    <name type="scientific">Camellia lanceoleosa</name>
    <dbReference type="NCBI Taxonomy" id="1840588"/>
    <lineage>
        <taxon>Eukaryota</taxon>
        <taxon>Viridiplantae</taxon>
        <taxon>Streptophyta</taxon>
        <taxon>Embryophyta</taxon>
        <taxon>Tracheophyta</taxon>
        <taxon>Spermatophyta</taxon>
        <taxon>Magnoliopsida</taxon>
        <taxon>eudicotyledons</taxon>
        <taxon>Gunneridae</taxon>
        <taxon>Pentapetalae</taxon>
        <taxon>asterids</taxon>
        <taxon>Ericales</taxon>
        <taxon>Theaceae</taxon>
        <taxon>Camellia</taxon>
    </lineage>
</organism>
<sequence>MNLCIILSLTIAVLSVALYPLLNSTQTPSSPSSSSSSSSVVADLMVTNGTIYTSDASLPFADSMALSSGRLLRLGNFSSLQDLAGYGTEVIDLEGKVVVPGFIDSHVHLIFGGLQIVHVELRGVNKKDEFVRKVKDAVANLKHGSWVLGGGWNNDNWGGELPMASWIDDITPHNPVWLSRMDGHMGLANSLALKIAEISNYTDVPNGGAIMRTTDGEPTGLLIDSAMKLILSCIPEVSVDERREALVRASNLALMRGVTTVVDFGRYFPGASVELPWEDFSEVYRRADVSGQLKIRVCLFFPMNTWSRLQDLIRESGRKLSQWLYLGGVKAFADGSLGSNSALFYEPYVDDPHNSGLQVTDLESLLNMTVASDRSGLQVAIHAIGDRANDLILDMYKSVVSTNGMRDRRFRIEHAQHLADGTVARFGQEGIVASVQPDQLLDDADSAIRKLGVERAHKGSYLFQSLLASKAQLVFGSDWPVVDINPVKSVKTAMKRIPHGWENAWISSECINLSDALNAYTISAAHACFLDEDVGSLSPGKFADFVVLSTDSWDDFVAKGSASVKATYVGGVRAYP</sequence>
<protein>
    <submittedName>
        <fullName evidence="1">Protein LONG AFTER FAR-RED 3</fullName>
    </submittedName>
</protein>
<evidence type="ECO:0000313" key="2">
    <source>
        <dbReference type="Proteomes" id="UP001060215"/>
    </source>
</evidence>
<proteinExistence type="predicted"/>
<gene>
    <name evidence="1" type="ORF">LOK49_LG03G02013</name>
</gene>
<name>A0ACC0IHQ0_9ERIC</name>
<dbReference type="Proteomes" id="UP001060215">
    <property type="component" value="Chromosome 6"/>
</dbReference>
<evidence type="ECO:0000313" key="1">
    <source>
        <dbReference type="EMBL" id="KAI8024435.1"/>
    </source>
</evidence>
<accession>A0ACC0IHQ0</accession>
<dbReference type="EMBL" id="CM045763">
    <property type="protein sequence ID" value="KAI8024435.1"/>
    <property type="molecule type" value="Genomic_DNA"/>
</dbReference>
<keyword evidence="2" id="KW-1185">Reference proteome</keyword>
<reference evidence="1 2" key="1">
    <citation type="journal article" date="2022" name="Plant J.">
        <title>Chromosome-level genome of Camellia lanceoleosa provides a valuable resource for understanding genome evolution and self-incompatibility.</title>
        <authorList>
            <person name="Gong W."/>
            <person name="Xiao S."/>
            <person name="Wang L."/>
            <person name="Liao Z."/>
            <person name="Chang Y."/>
            <person name="Mo W."/>
            <person name="Hu G."/>
            <person name="Li W."/>
            <person name="Zhao G."/>
            <person name="Zhu H."/>
            <person name="Hu X."/>
            <person name="Ji K."/>
            <person name="Xiang X."/>
            <person name="Song Q."/>
            <person name="Yuan D."/>
            <person name="Jin S."/>
            <person name="Zhang L."/>
        </authorList>
    </citation>
    <scope>NUCLEOTIDE SEQUENCE [LARGE SCALE GENOMIC DNA]</scope>
    <source>
        <strain evidence="1">SQ_2022a</strain>
    </source>
</reference>